<dbReference type="SUPFAM" id="SSF51182">
    <property type="entry name" value="RmlC-like cupins"/>
    <property type="match status" value="1"/>
</dbReference>
<dbReference type="Pfam" id="PF00908">
    <property type="entry name" value="dTDP_sugar_isom"/>
    <property type="match status" value="1"/>
</dbReference>
<dbReference type="EMBL" id="QPJD01000008">
    <property type="protein sequence ID" value="RCW47565.1"/>
    <property type="molecule type" value="Genomic_DNA"/>
</dbReference>
<dbReference type="Gene3D" id="2.60.120.10">
    <property type="entry name" value="Jelly Rolls"/>
    <property type="match status" value="1"/>
</dbReference>
<dbReference type="GO" id="GO:0000271">
    <property type="term" value="P:polysaccharide biosynthetic process"/>
    <property type="evidence" value="ECO:0007669"/>
    <property type="project" value="TreeGrafter"/>
</dbReference>
<reference evidence="4 5" key="1">
    <citation type="submission" date="2018-07" db="EMBL/GenBank/DDBJ databases">
        <title>Genomic Encyclopedia of Type Strains, Phase III (KMG-III): the genomes of soil and plant-associated and newly described type strains.</title>
        <authorList>
            <person name="Whitman W."/>
        </authorList>
    </citation>
    <scope>NUCLEOTIDE SEQUENCE [LARGE SCALE GENOMIC DNA]</scope>
    <source>
        <strain evidence="4 5">CECT 7506</strain>
    </source>
</reference>
<dbReference type="EC" id="5.1.3.13" evidence="3"/>
<dbReference type="CDD" id="cd00438">
    <property type="entry name" value="cupin_RmlC"/>
    <property type="match status" value="1"/>
</dbReference>
<dbReference type="GO" id="GO:0019305">
    <property type="term" value="P:dTDP-rhamnose biosynthetic process"/>
    <property type="evidence" value="ECO:0007669"/>
    <property type="project" value="UniProtKB-UniRule"/>
</dbReference>
<comment type="subunit">
    <text evidence="3">Homodimer.</text>
</comment>
<accession>A0A368VZX5</accession>
<sequence length="185" mass="20555">MLTIQSKLSGVKLLEPAVMGDHRGFFMETYNEQTAHANMIPYTFIQDNHSFSADAGVLRGMHYQLSPKAQTKLVRVTAGAIYDVVVDIRRGSPTFGQWQGFILSAANKRQLLVPQGFAHGFCTLVTNCEVQYKVDALYSPEHDRGIAWNDPALAIDWPTSKPITSDKDGKHPVLAKAEINFVYEG</sequence>
<dbReference type="InterPro" id="IPR011051">
    <property type="entry name" value="RmlC_Cupin_sf"/>
</dbReference>
<dbReference type="PANTHER" id="PTHR21047:SF2">
    <property type="entry name" value="THYMIDINE DIPHOSPHO-4-KETO-RHAMNOSE 3,5-EPIMERASE"/>
    <property type="match status" value="1"/>
</dbReference>
<dbReference type="NCBIfam" id="TIGR01221">
    <property type="entry name" value="rmlC"/>
    <property type="match status" value="1"/>
</dbReference>
<organism evidence="4 5">
    <name type="scientific">Paenibacillus prosopidis</name>
    <dbReference type="NCBI Taxonomy" id="630520"/>
    <lineage>
        <taxon>Bacteria</taxon>
        <taxon>Bacillati</taxon>
        <taxon>Bacillota</taxon>
        <taxon>Bacilli</taxon>
        <taxon>Bacillales</taxon>
        <taxon>Paenibacillaceae</taxon>
        <taxon>Paenibacillus</taxon>
    </lineage>
</organism>
<dbReference type="UniPathway" id="UPA00124"/>
<dbReference type="InterPro" id="IPR014710">
    <property type="entry name" value="RmlC-like_jellyroll"/>
</dbReference>
<comment type="caution">
    <text evidence="4">The sequence shown here is derived from an EMBL/GenBank/DDBJ whole genome shotgun (WGS) entry which is preliminary data.</text>
</comment>
<feature type="site" description="Participates in a stacking interaction with the thymidine ring of dTDP-4-oxo-6-deoxyglucose" evidence="2">
    <location>
        <position position="138"/>
    </location>
</feature>
<evidence type="ECO:0000256" key="3">
    <source>
        <dbReference type="RuleBase" id="RU364069"/>
    </source>
</evidence>
<keyword evidence="5" id="KW-1185">Reference proteome</keyword>
<name>A0A368VZX5_9BACL</name>
<evidence type="ECO:0000313" key="5">
    <source>
        <dbReference type="Proteomes" id="UP000252415"/>
    </source>
</evidence>
<evidence type="ECO:0000256" key="1">
    <source>
        <dbReference type="PIRSR" id="PIRSR600888-1"/>
    </source>
</evidence>
<dbReference type="RefSeq" id="WP_114380917.1">
    <property type="nucleotide sequence ID" value="NZ_QPJD01000008.1"/>
</dbReference>
<dbReference type="GO" id="GO:0005829">
    <property type="term" value="C:cytosol"/>
    <property type="evidence" value="ECO:0007669"/>
    <property type="project" value="TreeGrafter"/>
</dbReference>
<dbReference type="Proteomes" id="UP000252415">
    <property type="component" value="Unassembled WGS sequence"/>
</dbReference>
<feature type="active site" description="Proton acceptor" evidence="1">
    <location>
        <position position="62"/>
    </location>
</feature>
<dbReference type="AlphaFoldDB" id="A0A368VZX5"/>
<proteinExistence type="inferred from homology"/>
<dbReference type="OrthoDB" id="9800680at2"/>
<comment type="pathway">
    <text evidence="3">Carbohydrate biosynthesis; dTDP-L-rhamnose biosynthesis.</text>
</comment>
<comment type="catalytic activity">
    <reaction evidence="3">
        <text>dTDP-4-dehydro-6-deoxy-alpha-D-glucose = dTDP-4-dehydro-beta-L-rhamnose</text>
        <dbReference type="Rhea" id="RHEA:16969"/>
        <dbReference type="ChEBI" id="CHEBI:57649"/>
        <dbReference type="ChEBI" id="CHEBI:62830"/>
        <dbReference type="EC" id="5.1.3.13"/>
    </reaction>
</comment>
<keyword evidence="3" id="KW-0413">Isomerase</keyword>
<evidence type="ECO:0000313" key="4">
    <source>
        <dbReference type="EMBL" id="RCW47565.1"/>
    </source>
</evidence>
<comment type="function">
    <text evidence="3">Catalyzes the epimerization of the C3' and C5'positions of dTDP-6-deoxy-D-xylo-4-hexulose, forming dTDP-6-deoxy-L-lyxo-4-hexulose.</text>
</comment>
<dbReference type="PANTHER" id="PTHR21047">
    <property type="entry name" value="DTDP-6-DEOXY-D-GLUCOSE-3,5 EPIMERASE"/>
    <property type="match status" value="1"/>
</dbReference>
<feature type="active site" description="Proton donor" evidence="1">
    <location>
        <position position="132"/>
    </location>
</feature>
<protein>
    <recommendedName>
        <fullName evidence="3">dTDP-4-dehydrorhamnose 3,5-epimerase</fullName>
        <ecNumber evidence="3">5.1.3.13</ecNumber>
    </recommendedName>
    <alternativeName>
        <fullName evidence="3">Thymidine diphospho-4-keto-rhamnose 3,5-epimerase</fullName>
    </alternativeName>
</protein>
<comment type="similarity">
    <text evidence="3">Belongs to the dTDP-4-dehydrorhamnose 3,5-epimerase family.</text>
</comment>
<dbReference type="InterPro" id="IPR000888">
    <property type="entry name" value="RmlC-like"/>
</dbReference>
<dbReference type="GO" id="GO:0008830">
    <property type="term" value="F:dTDP-4-dehydrorhamnose 3,5-epimerase activity"/>
    <property type="evidence" value="ECO:0007669"/>
    <property type="project" value="UniProtKB-UniRule"/>
</dbReference>
<evidence type="ECO:0000256" key="2">
    <source>
        <dbReference type="PIRSR" id="PIRSR600888-3"/>
    </source>
</evidence>
<gene>
    <name evidence="4" type="ORF">DFP97_108180</name>
</gene>